<protein>
    <submittedName>
        <fullName evidence="2">Uncharacterized protein</fullName>
    </submittedName>
</protein>
<dbReference type="AlphaFoldDB" id="A0A7Y6M7T4"/>
<dbReference type="Proteomes" id="UP000586042">
    <property type="component" value="Unassembled WGS sequence"/>
</dbReference>
<feature type="region of interest" description="Disordered" evidence="1">
    <location>
        <begin position="87"/>
        <end position="109"/>
    </location>
</feature>
<sequence length="109" mass="10862">MGIEGQQRGVTEHVISPPGQGRTPPTVGIDATGIEALSVAGVPACPVPFMCGMAVIWSKSAGASGSHGMGTGRSGCTSHPLVEASKSLTGSTSSTMWHPCGKVISNSQG</sequence>
<keyword evidence="3" id="KW-1185">Reference proteome</keyword>
<gene>
    <name evidence="2" type="ORF">HTZ77_37175</name>
</gene>
<dbReference type="EMBL" id="JABWGN010000018">
    <property type="protein sequence ID" value="NUW36995.1"/>
    <property type="molecule type" value="Genomic_DNA"/>
</dbReference>
<dbReference type="RefSeq" id="WP_175594450.1">
    <property type="nucleotide sequence ID" value="NZ_JABWGN010000018.1"/>
</dbReference>
<evidence type="ECO:0000256" key="1">
    <source>
        <dbReference type="SAM" id="MobiDB-lite"/>
    </source>
</evidence>
<comment type="caution">
    <text evidence="2">The sequence shown here is derived from an EMBL/GenBank/DDBJ whole genome shotgun (WGS) entry which is preliminary data.</text>
</comment>
<accession>A0A7Y6M7T4</accession>
<proteinExistence type="predicted"/>
<organism evidence="2 3">
    <name type="scientific">Nonomuraea montanisoli</name>
    <dbReference type="NCBI Taxonomy" id="2741721"/>
    <lineage>
        <taxon>Bacteria</taxon>
        <taxon>Bacillati</taxon>
        <taxon>Actinomycetota</taxon>
        <taxon>Actinomycetes</taxon>
        <taxon>Streptosporangiales</taxon>
        <taxon>Streptosporangiaceae</taxon>
        <taxon>Nonomuraea</taxon>
    </lineage>
</organism>
<feature type="region of interest" description="Disordered" evidence="1">
    <location>
        <begin position="1"/>
        <end position="28"/>
    </location>
</feature>
<reference evidence="2 3" key="1">
    <citation type="submission" date="2020-06" db="EMBL/GenBank/DDBJ databases">
        <title>Nonomuraea sp. SMC257, a novel actinomycete isolated from soil.</title>
        <authorList>
            <person name="Chanama M."/>
        </authorList>
    </citation>
    <scope>NUCLEOTIDE SEQUENCE [LARGE SCALE GENOMIC DNA]</scope>
    <source>
        <strain evidence="2 3">SMC257</strain>
    </source>
</reference>
<evidence type="ECO:0000313" key="3">
    <source>
        <dbReference type="Proteomes" id="UP000586042"/>
    </source>
</evidence>
<name>A0A7Y6M7T4_9ACTN</name>
<feature type="compositionally biased region" description="Polar residues" evidence="1">
    <location>
        <begin position="87"/>
        <end position="96"/>
    </location>
</feature>
<evidence type="ECO:0000313" key="2">
    <source>
        <dbReference type="EMBL" id="NUW36995.1"/>
    </source>
</evidence>